<dbReference type="EMBL" id="JAVDXW010000001">
    <property type="protein sequence ID" value="MDR7302973.1"/>
    <property type="molecule type" value="Genomic_DNA"/>
</dbReference>
<evidence type="ECO:0000256" key="4">
    <source>
        <dbReference type="ARBA" id="ARBA00022898"/>
    </source>
</evidence>
<dbReference type="Proteomes" id="UP001180845">
    <property type="component" value="Unassembled WGS sequence"/>
</dbReference>
<keyword evidence="10" id="KW-1185">Reference proteome</keyword>
<dbReference type="GO" id="GO:0005737">
    <property type="term" value="C:cytoplasm"/>
    <property type="evidence" value="ECO:0007669"/>
    <property type="project" value="TreeGrafter"/>
</dbReference>
<evidence type="ECO:0000256" key="8">
    <source>
        <dbReference type="SAM" id="MobiDB-lite"/>
    </source>
</evidence>
<comment type="similarity">
    <text evidence="2 7">Belongs to the group II decarboxylase family.</text>
</comment>
<reference evidence="9" key="1">
    <citation type="submission" date="2023-07" db="EMBL/GenBank/DDBJ databases">
        <title>Sequencing the genomes of 1000 actinobacteria strains.</title>
        <authorList>
            <person name="Klenk H.-P."/>
        </authorList>
    </citation>
    <scope>NUCLEOTIDE SEQUENCE</scope>
    <source>
        <strain evidence="9">DSM 45977</strain>
    </source>
</reference>
<gene>
    <name evidence="9" type="ORF">JOF55_003154</name>
</gene>
<evidence type="ECO:0000313" key="9">
    <source>
        <dbReference type="EMBL" id="MDR7302973.1"/>
    </source>
</evidence>
<dbReference type="Pfam" id="PF00282">
    <property type="entry name" value="Pyridoxal_deC"/>
    <property type="match status" value="1"/>
</dbReference>
<dbReference type="InterPro" id="IPR015424">
    <property type="entry name" value="PyrdxlP-dep_Trfase"/>
</dbReference>
<dbReference type="PANTHER" id="PTHR45677:SF8">
    <property type="entry name" value="CYSTEINE SULFINIC ACID DECARBOXYLASE"/>
    <property type="match status" value="1"/>
</dbReference>
<comment type="caution">
    <text evidence="9">The sequence shown here is derived from an EMBL/GenBank/DDBJ whole genome shotgun (WGS) entry which is preliminary data.</text>
</comment>
<keyword evidence="3" id="KW-0210">Decarboxylase</keyword>
<dbReference type="GO" id="GO:0019752">
    <property type="term" value="P:carboxylic acid metabolic process"/>
    <property type="evidence" value="ECO:0007669"/>
    <property type="project" value="InterPro"/>
</dbReference>
<comment type="cofactor">
    <cofactor evidence="1 6 7">
        <name>pyridoxal 5'-phosphate</name>
        <dbReference type="ChEBI" id="CHEBI:597326"/>
    </cofactor>
</comment>
<dbReference type="InterPro" id="IPR015421">
    <property type="entry name" value="PyrdxlP-dep_Trfase_major"/>
</dbReference>
<evidence type="ECO:0000313" key="10">
    <source>
        <dbReference type="Proteomes" id="UP001180845"/>
    </source>
</evidence>
<evidence type="ECO:0000256" key="7">
    <source>
        <dbReference type="RuleBase" id="RU000382"/>
    </source>
</evidence>
<dbReference type="SUPFAM" id="SSF53383">
    <property type="entry name" value="PLP-dependent transferases"/>
    <property type="match status" value="1"/>
</dbReference>
<organism evidence="9 10">
    <name type="scientific">Haloactinomyces albus</name>
    <dbReference type="NCBI Taxonomy" id="1352928"/>
    <lineage>
        <taxon>Bacteria</taxon>
        <taxon>Bacillati</taxon>
        <taxon>Actinomycetota</taxon>
        <taxon>Actinomycetes</taxon>
        <taxon>Actinopolysporales</taxon>
        <taxon>Actinopolysporaceae</taxon>
        <taxon>Haloactinomyces</taxon>
    </lineage>
</organism>
<dbReference type="GO" id="GO:0033983">
    <property type="term" value="F:diaminobutyrate decarboxylase activity"/>
    <property type="evidence" value="ECO:0007669"/>
    <property type="project" value="UniProtKB-EC"/>
</dbReference>
<dbReference type="AlphaFoldDB" id="A0AAE3ZDL4"/>
<dbReference type="GO" id="GO:0030170">
    <property type="term" value="F:pyridoxal phosphate binding"/>
    <property type="evidence" value="ECO:0007669"/>
    <property type="project" value="InterPro"/>
</dbReference>
<accession>A0AAE3ZDL4</accession>
<dbReference type="Gene3D" id="3.90.1150.10">
    <property type="entry name" value="Aspartate Aminotransferase, domain 1"/>
    <property type="match status" value="1"/>
</dbReference>
<dbReference type="GO" id="GO:0004058">
    <property type="term" value="F:aromatic-L-amino-acid decarboxylase activity"/>
    <property type="evidence" value="ECO:0007669"/>
    <property type="project" value="UniProtKB-ARBA"/>
</dbReference>
<proteinExistence type="inferred from homology"/>
<evidence type="ECO:0000256" key="3">
    <source>
        <dbReference type="ARBA" id="ARBA00022793"/>
    </source>
</evidence>
<dbReference type="RefSeq" id="WP_310274959.1">
    <property type="nucleotide sequence ID" value="NZ_JAVDXW010000001.1"/>
</dbReference>
<feature type="region of interest" description="Disordered" evidence="8">
    <location>
        <begin position="31"/>
        <end position="61"/>
    </location>
</feature>
<sequence>MTSSTQLAGGNGGPEHLLPLIDTALEGLGKGTVERNGPLPAGGPGSNGLRTGSTAVTGEGCPNTGVGATRALAEMSQWFTQYAIDPADPACAAHLHTPPLAVAVAADVVAGAVNSSLDSWDQGPSGVAVEADVVRALAHLIGYCPETATGAMTSGGTESNVTGLMLAREHATRAAAGKASRRGRPRILCSTDAHFSVARSAGVLGLGEDAAIEVGLDSRRRMDPESLHTALAAIDDAGDVPIAVVATAGTTDLGTIDPIPEIAGIAETHGLWLHVDAAYGGGAVFSHRLAPLLDGLERADSVAIDLHKLGWQPVAAGLFLVRDATLFDPLQRRVAYLNSEDDEQAGYRSLLGRSLRTTRRADALKVAVTLRALGRTGLGALVDRCHDLAGHAASRVNDEPRLTLHSDPVLTTVVFRYLPRAGDPDSVNARLRRRLLDEGRAVIGRTEFDGAVHLKLTLLNPNTTEGDIDALLETVVAAGDKECA</sequence>
<dbReference type="InterPro" id="IPR015422">
    <property type="entry name" value="PyrdxlP-dep_Trfase_small"/>
</dbReference>
<evidence type="ECO:0000256" key="1">
    <source>
        <dbReference type="ARBA" id="ARBA00001933"/>
    </source>
</evidence>
<dbReference type="InterPro" id="IPR002129">
    <property type="entry name" value="PyrdxlP-dep_de-COase"/>
</dbReference>
<dbReference type="PROSITE" id="PS00392">
    <property type="entry name" value="DDC_GAD_HDC_YDC"/>
    <property type="match status" value="1"/>
</dbReference>
<name>A0AAE3ZDL4_9ACTN</name>
<dbReference type="Gene3D" id="3.40.640.10">
    <property type="entry name" value="Type I PLP-dependent aspartate aminotransferase-like (Major domain)"/>
    <property type="match status" value="1"/>
</dbReference>
<dbReference type="PANTHER" id="PTHR45677">
    <property type="entry name" value="GLUTAMATE DECARBOXYLASE-RELATED"/>
    <property type="match status" value="1"/>
</dbReference>
<dbReference type="EC" id="4.1.1.86" evidence="9"/>
<dbReference type="InterPro" id="IPR021115">
    <property type="entry name" value="Pyridoxal-P_BS"/>
</dbReference>
<feature type="modified residue" description="N6-(pyridoxal phosphate)lysine" evidence="6">
    <location>
        <position position="308"/>
    </location>
</feature>
<evidence type="ECO:0000256" key="5">
    <source>
        <dbReference type="ARBA" id="ARBA00023239"/>
    </source>
</evidence>
<keyword evidence="4 6" id="KW-0663">Pyridoxal phosphate</keyword>
<protein>
    <submittedName>
        <fullName evidence="9">L-2,4-diaminobutyrate decarboxylase</fullName>
        <ecNumber evidence="9">4.1.1.86</ecNumber>
    </submittedName>
</protein>
<evidence type="ECO:0000256" key="6">
    <source>
        <dbReference type="PIRSR" id="PIRSR602129-50"/>
    </source>
</evidence>
<evidence type="ECO:0000256" key="2">
    <source>
        <dbReference type="ARBA" id="ARBA00009533"/>
    </source>
</evidence>
<keyword evidence="5 7" id="KW-0456">Lyase</keyword>